<dbReference type="Proteomes" id="UP001156701">
    <property type="component" value="Unassembled WGS sequence"/>
</dbReference>
<dbReference type="PANTHER" id="PTHR39583:SF3">
    <property type="entry name" value="PREPILIN PEPTIDASE-DEPENDENT PROTEIN B"/>
    <property type="match status" value="1"/>
</dbReference>
<comment type="subcellular location">
    <subcellularLocation>
        <location evidence="1">Membrane</location>
        <topology evidence="1">Single-pass membrane protein</topology>
    </subcellularLocation>
</comment>
<evidence type="ECO:0000313" key="7">
    <source>
        <dbReference type="EMBL" id="MDG4698180.1"/>
    </source>
</evidence>
<keyword evidence="5 6" id="KW-0472">Membrane</keyword>
<feature type="transmembrane region" description="Helical" evidence="6">
    <location>
        <begin position="20"/>
        <end position="47"/>
    </location>
</feature>
<keyword evidence="2" id="KW-0488">Methylation</keyword>
<comment type="caution">
    <text evidence="7">The sequence shown here is derived from an EMBL/GenBank/DDBJ whole genome shotgun (WGS) entry which is preliminary data.</text>
</comment>
<evidence type="ECO:0000256" key="2">
    <source>
        <dbReference type="ARBA" id="ARBA00022481"/>
    </source>
</evidence>
<sequence length="205" mass="23827">MLNRASIDGNKTPDKNQGGFTLIEMLIAIVISSFVCVAAMNSIPAIFKQTYRAYFQYQLDREVRQVLLNMEKDFRRIGYCSSAHCTGEPIKISAKFLSKINNSCIIFAYDQDLSGQWENIKSKKTETDYFSYRFNGEKLESNRNVRNCDGTRWQSLFDPNVVKVKRLSFNLLKNKRILEVFLAVETRLLPNQVFNYQFAVFLRNL</sequence>
<keyword evidence="10" id="KW-1185">Reference proteome</keyword>
<dbReference type="EMBL" id="JARRYG010000023">
    <property type="protein sequence ID" value="MDG4698180.1"/>
    <property type="molecule type" value="Genomic_DNA"/>
</dbReference>
<gene>
    <name evidence="7" type="ORF">P7V44_18270</name>
    <name evidence="8" type="ORF">Q5E86_10080</name>
</gene>
<dbReference type="AlphaFoldDB" id="A0AA42K3I9"/>
<dbReference type="NCBIfam" id="NF007848">
    <property type="entry name" value="PRK10557.1"/>
    <property type="match status" value="1"/>
</dbReference>
<dbReference type="GO" id="GO:0016020">
    <property type="term" value="C:membrane"/>
    <property type="evidence" value="ECO:0007669"/>
    <property type="project" value="UniProtKB-SubCell"/>
</dbReference>
<evidence type="ECO:0000256" key="5">
    <source>
        <dbReference type="ARBA" id="ARBA00023136"/>
    </source>
</evidence>
<keyword evidence="3 6" id="KW-0812">Transmembrane</keyword>
<evidence type="ECO:0000313" key="9">
    <source>
        <dbReference type="Proteomes" id="UP001156701"/>
    </source>
</evidence>
<reference evidence="8" key="3">
    <citation type="journal article" date="2024" name="Int. J. Antimicrob. Agents">
        <title>Identification of a novel Providencia species showing multi-drug-resistant in three patients with hospital-acquired infection.</title>
        <authorList>
            <person name="Yang W."/>
            <person name="Chen J."/>
            <person name="Yang F."/>
            <person name="Ji P."/>
            <person name="Shen S."/>
            <person name="Yin D."/>
            <person name="Hu F."/>
        </authorList>
    </citation>
    <scope>NUCLEOTIDE SEQUENCE</scope>
    <source>
        <strain evidence="8">CRE-138-0111</strain>
    </source>
</reference>
<dbReference type="InterPro" id="IPR051621">
    <property type="entry name" value="T2SS_protein_J"/>
</dbReference>
<keyword evidence="4 6" id="KW-1133">Transmembrane helix</keyword>
<reference evidence="7" key="1">
    <citation type="submission" date="2023-03" db="EMBL/GenBank/DDBJ databases">
        <title>a new species belonging to Providencia genus.</title>
        <authorList>
            <person name="Yang W."/>
            <person name="Hu F."/>
            <person name="Shen S."/>
            <person name="Ding L."/>
            <person name="Yin D."/>
        </authorList>
    </citation>
    <scope>NUCLEOTIDE SEQUENCE</scope>
    <source>
        <strain evidence="7">CRE-3FA-0001</strain>
    </source>
</reference>
<name>A0AA42K3I9_9GAMM</name>
<dbReference type="PANTHER" id="PTHR39583">
    <property type="entry name" value="TYPE II SECRETION SYSTEM PROTEIN J-RELATED"/>
    <property type="match status" value="1"/>
</dbReference>
<reference evidence="8" key="2">
    <citation type="submission" date="2023-07" db="EMBL/GenBank/DDBJ databases">
        <authorList>
            <person name="Yang W."/>
            <person name="Chen J."/>
            <person name="Ji P."/>
            <person name="Hu F."/>
        </authorList>
    </citation>
    <scope>NUCLEOTIDE SEQUENCE</scope>
    <source>
        <strain evidence="8">CRE-138-0111</strain>
    </source>
</reference>
<dbReference type="GO" id="GO:0015628">
    <property type="term" value="P:protein secretion by the type II secretion system"/>
    <property type="evidence" value="ECO:0007669"/>
    <property type="project" value="TreeGrafter"/>
</dbReference>
<dbReference type="PIRSF" id="PIRSF004525">
    <property type="entry name" value="Pilin_peptidase-dep_B_prd"/>
    <property type="match status" value="1"/>
</dbReference>
<dbReference type="Proteomes" id="UP001176478">
    <property type="component" value="Unassembled WGS sequence"/>
</dbReference>
<evidence type="ECO:0000313" key="10">
    <source>
        <dbReference type="Proteomes" id="UP001176478"/>
    </source>
</evidence>
<dbReference type="RefSeq" id="WP_048606299.1">
    <property type="nucleotide sequence ID" value="NZ_JARRYG010000023.1"/>
</dbReference>
<dbReference type="Pfam" id="PF07963">
    <property type="entry name" value="N_methyl"/>
    <property type="match status" value="1"/>
</dbReference>
<dbReference type="InterPro" id="IPR012902">
    <property type="entry name" value="N_methyl_site"/>
</dbReference>
<protein>
    <submittedName>
        <fullName evidence="7">Prepilin peptidase-dependent protein</fullName>
    </submittedName>
</protein>
<evidence type="ECO:0000256" key="4">
    <source>
        <dbReference type="ARBA" id="ARBA00022989"/>
    </source>
</evidence>
<evidence type="ECO:0000256" key="3">
    <source>
        <dbReference type="ARBA" id="ARBA00022692"/>
    </source>
</evidence>
<organism evidence="7 9">
    <name type="scientific">Providencia huashanensis</name>
    <dbReference type="NCBI Taxonomy" id="3037798"/>
    <lineage>
        <taxon>Bacteria</taxon>
        <taxon>Pseudomonadati</taxon>
        <taxon>Pseudomonadota</taxon>
        <taxon>Gammaproteobacteria</taxon>
        <taxon>Enterobacterales</taxon>
        <taxon>Morganellaceae</taxon>
        <taxon>Providencia</taxon>
    </lineage>
</organism>
<dbReference type="EMBL" id="JAUQTG010000004">
    <property type="protein sequence ID" value="MDO7856699.1"/>
    <property type="molecule type" value="Genomic_DNA"/>
</dbReference>
<dbReference type="InterPro" id="IPR016419">
    <property type="entry name" value="Prepilin_Pept-dep_B_prd"/>
</dbReference>
<dbReference type="NCBIfam" id="TIGR02532">
    <property type="entry name" value="IV_pilin_GFxxxE"/>
    <property type="match status" value="1"/>
</dbReference>
<evidence type="ECO:0000256" key="1">
    <source>
        <dbReference type="ARBA" id="ARBA00004167"/>
    </source>
</evidence>
<evidence type="ECO:0000256" key="6">
    <source>
        <dbReference type="SAM" id="Phobius"/>
    </source>
</evidence>
<accession>A0AA42K3I9</accession>
<proteinExistence type="predicted"/>
<evidence type="ECO:0000313" key="8">
    <source>
        <dbReference type="EMBL" id="MDO7856699.1"/>
    </source>
</evidence>